<keyword evidence="2" id="KW-0732">Signal</keyword>
<evidence type="ECO:0000313" key="4">
    <source>
        <dbReference type="Proteomes" id="UP000321386"/>
    </source>
</evidence>
<gene>
    <name evidence="3" type="ORF">CPE01_00740</name>
</gene>
<accession>A0A510US95</accession>
<evidence type="ECO:0000256" key="1">
    <source>
        <dbReference type="SAM" id="MobiDB-lite"/>
    </source>
</evidence>
<feature type="chain" id="PRO_5022169547" description="Lipoprotein" evidence="2">
    <location>
        <begin position="34"/>
        <end position="234"/>
    </location>
</feature>
<feature type="region of interest" description="Disordered" evidence="1">
    <location>
        <begin position="148"/>
        <end position="170"/>
    </location>
</feature>
<organism evidence="3 4">
    <name type="scientific">Cellulomonas persica</name>
    <dbReference type="NCBI Taxonomy" id="76861"/>
    <lineage>
        <taxon>Bacteria</taxon>
        <taxon>Bacillati</taxon>
        <taxon>Actinomycetota</taxon>
        <taxon>Actinomycetes</taxon>
        <taxon>Micrococcales</taxon>
        <taxon>Cellulomonadaceae</taxon>
        <taxon>Cellulomonas</taxon>
    </lineage>
</organism>
<feature type="signal peptide" evidence="2">
    <location>
        <begin position="1"/>
        <end position="33"/>
    </location>
</feature>
<comment type="caution">
    <text evidence="3">The sequence shown here is derived from an EMBL/GenBank/DDBJ whole genome shotgun (WGS) entry which is preliminary data.</text>
</comment>
<reference evidence="3 4" key="1">
    <citation type="submission" date="2019-07" db="EMBL/GenBank/DDBJ databases">
        <title>Whole genome shotgun sequence of Cellulomonas persica NBRC 101101.</title>
        <authorList>
            <person name="Hosoyama A."/>
            <person name="Uohara A."/>
            <person name="Ohji S."/>
            <person name="Ichikawa N."/>
        </authorList>
    </citation>
    <scope>NUCLEOTIDE SEQUENCE [LARGE SCALE GENOMIC DNA]</scope>
    <source>
        <strain evidence="3 4">NBRC 101101</strain>
    </source>
</reference>
<proteinExistence type="predicted"/>
<dbReference type="OrthoDB" id="4829789at2"/>
<dbReference type="AlphaFoldDB" id="A0A510US95"/>
<protein>
    <recommendedName>
        <fullName evidence="5">Lipoprotein</fullName>
    </recommendedName>
</protein>
<dbReference type="RefSeq" id="WP_146804664.1">
    <property type="nucleotide sequence ID" value="NZ_BJUA01000001.1"/>
</dbReference>
<sequence length="234" mass="23554">MTRPVPRAALAPAAWHRALPRAAAGCAALVVLAACTPDVPDDQTTSVDVARYQDLAADPWLAATSLTVGRYAFGTNRQFEAGSGRSARTTTGTAAHVLAGETAAAADEGWVVAAARCDDAAADAVTVELVRELSDGSVAVGELRLEQDQSAAGPADGPAEGSADGSAVDRAAREVPRRVLVAAFAPHHTNDLTIDVPPEPVAYESLSCLGGSGGAGVGPDDLLAAVQGGHGGDR</sequence>
<evidence type="ECO:0000313" key="3">
    <source>
        <dbReference type="EMBL" id="GEK16341.1"/>
    </source>
</evidence>
<keyword evidence="4" id="KW-1185">Reference proteome</keyword>
<dbReference type="PROSITE" id="PS51257">
    <property type="entry name" value="PROKAR_LIPOPROTEIN"/>
    <property type="match status" value="1"/>
</dbReference>
<dbReference type="Proteomes" id="UP000321386">
    <property type="component" value="Unassembled WGS sequence"/>
</dbReference>
<dbReference type="EMBL" id="BJUA01000001">
    <property type="protein sequence ID" value="GEK16341.1"/>
    <property type="molecule type" value="Genomic_DNA"/>
</dbReference>
<evidence type="ECO:0008006" key="5">
    <source>
        <dbReference type="Google" id="ProtNLM"/>
    </source>
</evidence>
<evidence type="ECO:0000256" key="2">
    <source>
        <dbReference type="SAM" id="SignalP"/>
    </source>
</evidence>
<name>A0A510US95_9CELL</name>